<organism evidence="1 2">
    <name type="scientific">Dehalobacterium formicoaceticum</name>
    <dbReference type="NCBI Taxonomy" id="51515"/>
    <lineage>
        <taxon>Bacteria</taxon>
        <taxon>Bacillati</taxon>
        <taxon>Bacillota</taxon>
        <taxon>Clostridia</taxon>
        <taxon>Eubacteriales</taxon>
        <taxon>Peptococcaceae</taxon>
        <taxon>Dehalobacterium</taxon>
    </lineage>
</organism>
<evidence type="ECO:0000313" key="1">
    <source>
        <dbReference type="EMBL" id="MCR6546969.1"/>
    </source>
</evidence>
<dbReference type="EMBL" id="JANPWE010000015">
    <property type="protein sequence ID" value="MCR6546969.1"/>
    <property type="molecule type" value="Genomic_DNA"/>
</dbReference>
<sequence length="54" mass="6259">MPKCEKCGLEVSNDELYEDNGQKICEDCKIEGIQHPDIHPYFSRIKKSNEETSE</sequence>
<evidence type="ECO:0000313" key="2">
    <source>
        <dbReference type="Proteomes" id="UP001524944"/>
    </source>
</evidence>
<accession>A0ABT1YAL2</accession>
<dbReference type="RefSeq" id="WP_257914157.1">
    <property type="nucleotide sequence ID" value="NZ_JANPWE010000015.1"/>
</dbReference>
<proteinExistence type="predicted"/>
<gene>
    <name evidence="1" type="ORF">NVS47_15870</name>
</gene>
<protein>
    <submittedName>
        <fullName evidence="1">Uncharacterized protein</fullName>
    </submittedName>
</protein>
<dbReference type="Proteomes" id="UP001524944">
    <property type="component" value="Unassembled WGS sequence"/>
</dbReference>
<keyword evidence="2" id="KW-1185">Reference proteome</keyword>
<name>A0ABT1YAL2_9FIRM</name>
<comment type="caution">
    <text evidence="1">The sequence shown here is derived from an EMBL/GenBank/DDBJ whole genome shotgun (WGS) entry which is preliminary data.</text>
</comment>
<reference evidence="1 2" key="1">
    <citation type="submission" date="2022-08" db="EMBL/GenBank/DDBJ databases">
        <title>Proteogenomics of the novel Dehalobacterium formicoaceticum strain EZ94 highlights a key role of methyltransferases during anaerobic dichloromethane degradation.</title>
        <authorList>
            <person name="Wasmund K."/>
        </authorList>
    </citation>
    <scope>NUCLEOTIDE SEQUENCE [LARGE SCALE GENOMIC DNA]</scope>
    <source>
        <strain evidence="1 2">EZ94</strain>
    </source>
</reference>